<reference evidence="3 4" key="1">
    <citation type="journal article" date="2016" name="Mol. Biol. Evol.">
        <title>Comparative Genomics of Early-Diverging Mushroom-Forming Fungi Provides Insights into the Origins of Lignocellulose Decay Capabilities.</title>
        <authorList>
            <person name="Nagy L.G."/>
            <person name="Riley R."/>
            <person name="Tritt A."/>
            <person name="Adam C."/>
            <person name="Daum C."/>
            <person name="Floudas D."/>
            <person name="Sun H."/>
            <person name="Yadav J.S."/>
            <person name="Pangilinan J."/>
            <person name="Larsson K.H."/>
            <person name="Matsuura K."/>
            <person name="Barry K."/>
            <person name="Labutti K."/>
            <person name="Kuo R."/>
            <person name="Ohm R.A."/>
            <person name="Bhattacharya S.S."/>
            <person name="Shirouzu T."/>
            <person name="Yoshinaga Y."/>
            <person name="Martin F.M."/>
            <person name="Grigoriev I.V."/>
            <person name="Hibbett D.S."/>
        </authorList>
    </citation>
    <scope>NUCLEOTIDE SEQUENCE [LARGE SCALE GENOMIC DNA]</scope>
    <source>
        <strain evidence="3 4">CBS 109695</strain>
    </source>
</reference>
<dbReference type="STRING" id="436010.A0A166B5I2"/>
<dbReference type="CDD" id="cd22249">
    <property type="entry name" value="UDM1_RNF168_RNF169-like"/>
    <property type="match status" value="1"/>
</dbReference>
<evidence type="ECO:0000313" key="3">
    <source>
        <dbReference type="EMBL" id="KZP12298.1"/>
    </source>
</evidence>
<feature type="region of interest" description="Disordered" evidence="2">
    <location>
        <begin position="13"/>
        <end position="56"/>
    </location>
</feature>
<dbReference type="Proteomes" id="UP000076532">
    <property type="component" value="Unassembled WGS sequence"/>
</dbReference>
<gene>
    <name evidence="3" type="ORF">FIBSPDRAFT_164059</name>
</gene>
<proteinExistence type="predicted"/>
<organism evidence="3 4">
    <name type="scientific">Athelia psychrophila</name>
    <dbReference type="NCBI Taxonomy" id="1759441"/>
    <lineage>
        <taxon>Eukaryota</taxon>
        <taxon>Fungi</taxon>
        <taxon>Dikarya</taxon>
        <taxon>Basidiomycota</taxon>
        <taxon>Agaricomycotina</taxon>
        <taxon>Agaricomycetes</taxon>
        <taxon>Agaricomycetidae</taxon>
        <taxon>Atheliales</taxon>
        <taxon>Atheliaceae</taxon>
        <taxon>Athelia</taxon>
    </lineage>
</organism>
<sequence>MFSYIPYSDATFNPLSYSPRGRPGGQGYYRPSTNTYERAPINPQPRQPLSYNLDNDEDDGCEYYGYPRGRAMIEARRREEAMQKERELRRARAIAEEKKIREMQLQREAEQREYERRTLEQLYRDHCRERVHRAHSRSRSRSPHVEMVSTSDDSDVATGELLTCMPKASPTRSRRSSQSVPSVPANPIAVPATPAPAARSQPTPRPTTTDEPQRKPTPSLEEQEAAAVKIQTIYRTRLALSHITSIEAEFDQLKSSFEVPQTLDFADGAAIVSLPTSIQAGDTSSERAESAKLAYTARNAPLHLYVHTLSQILTKLDGVESHGVKRVRSCRREAGEQAEVEQMDVDQPSETGNDTPADTIKSDLHSSSTPTTTEAFEDTAESMPLNFPFLPPLQLQPPCPRMPPLWRATPQVICLLTRPTPM</sequence>
<dbReference type="EMBL" id="KV417649">
    <property type="protein sequence ID" value="KZP12298.1"/>
    <property type="molecule type" value="Genomic_DNA"/>
</dbReference>
<feature type="compositionally biased region" description="Polar residues" evidence="2">
    <location>
        <begin position="200"/>
        <end position="210"/>
    </location>
</feature>
<name>A0A166B5I2_9AGAM</name>
<feature type="compositionally biased region" description="Polar residues" evidence="2">
    <location>
        <begin position="365"/>
        <end position="374"/>
    </location>
</feature>
<dbReference type="PROSITE" id="PS50096">
    <property type="entry name" value="IQ"/>
    <property type="match status" value="1"/>
</dbReference>
<dbReference type="SUPFAM" id="SSF63491">
    <property type="entry name" value="BAG domain"/>
    <property type="match status" value="1"/>
</dbReference>
<feature type="region of interest" description="Disordered" evidence="2">
    <location>
        <begin position="129"/>
        <end position="224"/>
    </location>
</feature>
<feature type="coiled-coil region" evidence="1">
    <location>
        <begin position="78"/>
        <end position="120"/>
    </location>
</feature>
<protein>
    <recommendedName>
        <fullName evidence="5">BAG domain-containing protein</fullName>
    </recommendedName>
</protein>
<dbReference type="OrthoDB" id="333905at2759"/>
<evidence type="ECO:0000256" key="2">
    <source>
        <dbReference type="SAM" id="MobiDB-lite"/>
    </source>
</evidence>
<feature type="region of interest" description="Disordered" evidence="2">
    <location>
        <begin position="332"/>
        <end position="378"/>
    </location>
</feature>
<evidence type="ECO:0008006" key="5">
    <source>
        <dbReference type="Google" id="ProtNLM"/>
    </source>
</evidence>
<keyword evidence="1" id="KW-0175">Coiled coil</keyword>
<keyword evidence="4" id="KW-1185">Reference proteome</keyword>
<evidence type="ECO:0000313" key="4">
    <source>
        <dbReference type="Proteomes" id="UP000076532"/>
    </source>
</evidence>
<feature type="compositionally biased region" description="Basic residues" evidence="2">
    <location>
        <begin position="129"/>
        <end position="142"/>
    </location>
</feature>
<accession>A0A166B5I2</accession>
<dbReference type="AlphaFoldDB" id="A0A166B5I2"/>
<feature type="compositionally biased region" description="Low complexity" evidence="2">
    <location>
        <begin position="176"/>
        <end position="198"/>
    </location>
</feature>
<evidence type="ECO:0000256" key="1">
    <source>
        <dbReference type="SAM" id="Coils"/>
    </source>
</evidence>